<evidence type="ECO:0000313" key="4">
    <source>
        <dbReference type="EMBL" id="JAU69743.1"/>
    </source>
</evidence>
<sequence length="100" mass="10869">MIFSSELEVSQSDGYKSSDNDENDEDDEEDAVDGVDPVTPDTSENVVKLDVDGTERKETSHGHLRKSASVPRERRNLAGVFGCAAGCLELRFAVFTGDTT</sequence>
<dbReference type="EMBL" id="GEVK01006136">
    <property type="protein sequence ID" value="JAU46696.1"/>
    <property type="molecule type" value="Transcribed_RNA"/>
</dbReference>
<name>A0A1J3HN99_NOCCA</name>
<feature type="compositionally biased region" description="Basic and acidic residues" evidence="1">
    <location>
        <begin position="47"/>
        <end position="61"/>
    </location>
</feature>
<evidence type="ECO:0000313" key="3">
    <source>
        <dbReference type="EMBL" id="JAU46696.1"/>
    </source>
</evidence>
<dbReference type="AlphaFoldDB" id="A0A1J3HN99"/>
<reference evidence="4" key="1">
    <citation type="submission" date="2016-07" db="EMBL/GenBank/DDBJ databases">
        <title>De novo transcriptome assembly of four accessions of the metal hyperaccumulator plant Noccaea caerulescens.</title>
        <authorList>
            <person name="Blande D."/>
            <person name="Halimaa P."/>
            <person name="Tervahauta A.I."/>
            <person name="Aarts M.G."/>
            <person name="Karenlampi S.O."/>
        </authorList>
    </citation>
    <scope>NUCLEOTIDE SEQUENCE</scope>
</reference>
<feature type="compositionally biased region" description="Polar residues" evidence="1">
    <location>
        <begin position="7"/>
        <end position="17"/>
    </location>
</feature>
<protein>
    <submittedName>
        <fullName evidence="4">Uncharacterized protein</fullName>
    </submittedName>
</protein>
<dbReference type="EMBL" id="GEVI01017963">
    <property type="protein sequence ID" value="JAU14357.1"/>
    <property type="molecule type" value="Transcribed_RNA"/>
</dbReference>
<organism evidence="4">
    <name type="scientific">Noccaea caerulescens</name>
    <name type="common">Alpine penny-cress</name>
    <name type="synonym">Thlaspi caerulescens</name>
    <dbReference type="NCBI Taxonomy" id="107243"/>
    <lineage>
        <taxon>Eukaryota</taxon>
        <taxon>Viridiplantae</taxon>
        <taxon>Streptophyta</taxon>
        <taxon>Embryophyta</taxon>
        <taxon>Tracheophyta</taxon>
        <taxon>Spermatophyta</taxon>
        <taxon>Magnoliopsida</taxon>
        <taxon>eudicotyledons</taxon>
        <taxon>Gunneridae</taxon>
        <taxon>Pentapetalae</taxon>
        <taxon>rosids</taxon>
        <taxon>malvids</taxon>
        <taxon>Brassicales</taxon>
        <taxon>Brassicaceae</taxon>
        <taxon>Coluteocarpeae</taxon>
        <taxon>Noccaea</taxon>
    </lineage>
</organism>
<proteinExistence type="predicted"/>
<evidence type="ECO:0000313" key="2">
    <source>
        <dbReference type="EMBL" id="JAU14357.1"/>
    </source>
</evidence>
<evidence type="ECO:0000256" key="1">
    <source>
        <dbReference type="SAM" id="MobiDB-lite"/>
    </source>
</evidence>
<dbReference type="EMBL" id="GEVM01008387">
    <property type="protein sequence ID" value="JAU97551.1"/>
    <property type="molecule type" value="Transcribed_RNA"/>
</dbReference>
<feature type="compositionally biased region" description="Acidic residues" evidence="1">
    <location>
        <begin position="20"/>
        <end position="33"/>
    </location>
</feature>
<accession>A0A1J3HN99</accession>
<evidence type="ECO:0000313" key="5">
    <source>
        <dbReference type="EMBL" id="JAU97551.1"/>
    </source>
</evidence>
<dbReference type="EMBL" id="GEVL01007598">
    <property type="protein sequence ID" value="JAU69743.1"/>
    <property type="molecule type" value="Transcribed_RNA"/>
</dbReference>
<feature type="region of interest" description="Disordered" evidence="1">
    <location>
        <begin position="1"/>
        <end position="71"/>
    </location>
</feature>
<gene>
    <name evidence="2" type="ORF">GA_TR16182_c7_g1_i1_g.51943</name>
    <name evidence="3" type="ORF">LC_TR6883_c1_g1_i1_g.23381</name>
    <name evidence="4" type="ORF">LE_TR15470_c15_g1_i1_g.49215</name>
    <name evidence="5" type="ORF">MP_TR23563_c3_g1_i1_g.68648</name>
</gene>